<dbReference type="RefSeq" id="WP_042226085.1">
    <property type="nucleotide sequence ID" value="NZ_CP026520.1"/>
</dbReference>
<dbReference type="GeneID" id="95376439"/>
<reference evidence="1 4" key="2">
    <citation type="submission" date="2022-05" db="EMBL/GenBank/DDBJ databases">
        <title>Genome Sequencing of Bee-Associated Microbes.</title>
        <authorList>
            <person name="Dunlap C."/>
        </authorList>
    </citation>
    <scope>NUCLEOTIDE SEQUENCE [LARGE SCALE GENOMIC DNA]</scope>
    <source>
        <strain evidence="1 4">NRRL B-23120</strain>
    </source>
</reference>
<keyword evidence="4" id="KW-1185">Reference proteome</keyword>
<accession>A0A410WYD5</accession>
<evidence type="ECO:0000313" key="4">
    <source>
        <dbReference type="Proteomes" id="UP001527202"/>
    </source>
</evidence>
<evidence type="ECO:0000313" key="3">
    <source>
        <dbReference type="Proteomes" id="UP000288943"/>
    </source>
</evidence>
<dbReference type="Proteomes" id="UP001527202">
    <property type="component" value="Unassembled WGS sequence"/>
</dbReference>
<evidence type="ECO:0000313" key="1">
    <source>
        <dbReference type="EMBL" id="MCY9598152.1"/>
    </source>
</evidence>
<gene>
    <name evidence="1" type="ORF">M5X16_20605</name>
    <name evidence="2" type="ORF">PC41400_16640</name>
</gene>
<dbReference type="KEGG" id="pchi:PC41400_16640"/>
<dbReference type="OrthoDB" id="2627157at2"/>
<organism evidence="2 3">
    <name type="scientific">Paenibacillus chitinolyticus</name>
    <dbReference type="NCBI Taxonomy" id="79263"/>
    <lineage>
        <taxon>Bacteria</taxon>
        <taxon>Bacillati</taxon>
        <taxon>Bacillota</taxon>
        <taxon>Bacilli</taxon>
        <taxon>Bacillales</taxon>
        <taxon>Paenibacillaceae</taxon>
        <taxon>Paenibacillus</taxon>
    </lineage>
</organism>
<dbReference type="EMBL" id="CP026520">
    <property type="protein sequence ID" value="QAV19221.1"/>
    <property type="molecule type" value="Genomic_DNA"/>
</dbReference>
<dbReference type="AlphaFoldDB" id="A0A410WYD5"/>
<dbReference type="Proteomes" id="UP000288943">
    <property type="component" value="Chromosome"/>
</dbReference>
<protein>
    <submittedName>
        <fullName evidence="2">Uncharacterized protein</fullName>
    </submittedName>
</protein>
<dbReference type="EMBL" id="JAMDMJ010000029">
    <property type="protein sequence ID" value="MCY9598152.1"/>
    <property type="molecule type" value="Genomic_DNA"/>
</dbReference>
<name>A0A410WYD5_9BACL</name>
<sequence>MKEIHMCCGIANVTNAGLQFNGLYYSNPTLIKLDWFLLAEMQGSWPIPILFDLLDNRHILLLDFDHFEVATTIEKDEQHLDPEIVDAYQQAFRNLKTLLFWQRRY</sequence>
<reference evidence="2 3" key="1">
    <citation type="submission" date="2018-01" db="EMBL/GenBank/DDBJ databases">
        <title>The whole genome sequencing and assembly of Paenibacillus chitinolyticus KCCM 41400 strain.</title>
        <authorList>
            <person name="Kim J.-Y."/>
            <person name="Park M.-K."/>
            <person name="Lee Y.-J."/>
            <person name="Yi H."/>
            <person name="Bahn Y.-S."/>
            <person name="Kim J.F."/>
            <person name="Lee D.-W."/>
        </authorList>
    </citation>
    <scope>NUCLEOTIDE SEQUENCE [LARGE SCALE GENOMIC DNA]</scope>
    <source>
        <strain evidence="2 3">KCCM 41400</strain>
    </source>
</reference>
<evidence type="ECO:0000313" key="2">
    <source>
        <dbReference type="EMBL" id="QAV19221.1"/>
    </source>
</evidence>
<proteinExistence type="predicted"/>